<reference evidence="3" key="1">
    <citation type="submission" date="2015-09" db="EMBL/GenBank/DDBJ databases">
        <authorList>
            <consortium name="Pathogen Informatics"/>
        </authorList>
    </citation>
    <scope>NUCLEOTIDE SEQUENCE [LARGE SCALE GENOMIC DNA]</scope>
    <source>
        <strain evidence="3">Lake Konstanz</strain>
    </source>
</reference>
<name>A0A0S4J000_BODSA</name>
<feature type="compositionally biased region" description="Basic and acidic residues" evidence="1">
    <location>
        <begin position="130"/>
        <end position="141"/>
    </location>
</feature>
<evidence type="ECO:0000313" key="3">
    <source>
        <dbReference type="Proteomes" id="UP000051952"/>
    </source>
</evidence>
<dbReference type="VEuPathDB" id="TriTrypDB:BSAL_71465"/>
<feature type="non-terminal residue" evidence="2">
    <location>
        <position position="1"/>
    </location>
</feature>
<evidence type="ECO:0000256" key="1">
    <source>
        <dbReference type="SAM" id="MobiDB-lite"/>
    </source>
</evidence>
<proteinExistence type="predicted"/>
<dbReference type="EMBL" id="CYKH01000551">
    <property type="protein sequence ID" value="CUG06004.1"/>
    <property type="molecule type" value="Genomic_DNA"/>
</dbReference>
<evidence type="ECO:0000313" key="2">
    <source>
        <dbReference type="EMBL" id="CUG06004.1"/>
    </source>
</evidence>
<accession>A0A0S4J000</accession>
<feature type="region of interest" description="Disordered" evidence="1">
    <location>
        <begin position="116"/>
        <end position="141"/>
    </location>
</feature>
<dbReference type="Proteomes" id="UP000051952">
    <property type="component" value="Unassembled WGS sequence"/>
</dbReference>
<keyword evidence="3" id="KW-1185">Reference proteome</keyword>
<gene>
    <name evidence="2" type="ORF">BSAL_71465</name>
</gene>
<protein>
    <submittedName>
        <fullName evidence="2">Uncharacterized protein</fullName>
    </submittedName>
</protein>
<sequence length="200" mass="23157">AAQQMKMTLPQITELLTCTSQLHSRVLETLDHHDDADGSLRDLCVPLFMAIGKRLEGINVVDLGRKHPLLVVELRKLCERSADLNEVVPSLWEKIRCIQVSQTQVRRAQQVGDRSISDSLSIASKRRPPRKNDKHAAELNNPDYRDRYIPAQFRGWKGKKQQQRHLLVSKVASRQRFGTLRIRKGYMKDVERKYTKTTYQ</sequence>
<dbReference type="AlphaFoldDB" id="A0A0S4J000"/>
<organism evidence="2 3">
    <name type="scientific">Bodo saltans</name>
    <name type="common">Flagellated protozoan</name>
    <dbReference type="NCBI Taxonomy" id="75058"/>
    <lineage>
        <taxon>Eukaryota</taxon>
        <taxon>Discoba</taxon>
        <taxon>Euglenozoa</taxon>
        <taxon>Kinetoplastea</taxon>
        <taxon>Metakinetoplastina</taxon>
        <taxon>Eubodonida</taxon>
        <taxon>Bodonidae</taxon>
        <taxon>Bodo</taxon>
    </lineage>
</organism>